<gene>
    <name evidence="2" type="ORF">ACFQ02_04775</name>
</gene>
<dbReference type="Proteomes" id="UP001596996">
    <property type="component" value="Unassembled WGS sequence"/>
</dbReference>
<evidence type="ECO:0000259" key="1">
    <source>
        <dbReference type="Pfam" id="PF01755"/>
    </source>
</evidence>
<protein>
    <submittedName>
        <fullName evidence="2">Glycosyltransferase family 25 protein</fullName>
    </submittedName>
</protein>
<feature type="domain" description="Glycosyl transferase family 25" evidence="1">
    <location>
        <begin position="7"/>
        <end position="190"/>
    </location>
</feature>
<sequence length="254" mass="30328">MSINQLTPIFVINLEKAAERKAFISQQFNKLQQQNPNIVINYHFFKGVNGNDEPNHPLFAKYNREKRYKRKGNEITLSQLGCYASHYLMWEKCVQLQQPIIVLEDDAILQPNFLTVYQFCHSTENQFDFFWLTHSNSKKIKTKLVHILSDNSKLEQHYFGYSNATGYYLTPQVAQKFLHYSQEWIHNVDIGMDRFYETHVALLGITPPCVKPDYTKQSQITMNKNNRRFMTKIRREYFAIVDRIKRFIYWTFSR</sequence>
<evidence type="ECO:0000313" key="2">
    <source>
        <dbReference type="EMBL" id="MFD0966167.1"/>
    </source>
</evidence>
<organism evidence="2 3">
    <name type="scientific">Seminibacterium arietis</name>
    <dbReference type="NCBI Taxonomy" id="1173502"/>
    <lineage>
        <taxon>Bacteria</taxon>
        <taxon>Pseudomonadati</taxon>
        <taxon>Pseudomonadota</taxon>
        <taxon>Gammaproteobacteria</taxon>
        <taxon>Pasteurellales</taxon>
        <taxon>Pasteurellaceae</taxon>
        <taxon>Seminibacterium</taxon>
    </lineage>
</organism>
<reference evidence="3" key="1">
    <citation type="journal article" date="2019" name="Int. J. Syst. Evol. Microbiol.">
        <title>The Global Catalogue of Microorganisms (GCM) 10K type strain sequencing project: providing services to taxonomists for standard genome sequencing and annotation.</title>
        <authorList>
            <consortium name="The Broad Institute Genomics Platform"/>
            <consortium name="The Broad Institute Genome Sequencing Center for Infectious Disease"/>
            <person name="Wu L."/>
            <person name="Ma J."/>
        </authorList>
    </citation>
    <scope>NUCLEOTIDE SEQUENCE [LARGE SCALE GENOMIC DNA]</scope>
    <source>
        <strain evidence="3">CCUG 61707</strain>
    </source>
</reference>
<keyword evidence="3" id="KW-1185">Reference proteome</keyword>
<dbReference type="InterPro" id="IPR002654">
    <property type="entry name" value="Glyco_trans_25"/>
</dbReference>
<comment type="caution">
    <text evidence="2">The sequence shown here is derived from an EMBL/GenBank/DDBJ whole genome shotgun (WGS) entry which is preliminary data.</text>
</comment>
<dbReference type="Pfam" id="PF01755">
    <property type="entry name" value="Glyco_transf_25"/>
    <property type="match status" value="1"/>
</dbReference>
<dbReference type="RefSeq" id="WP_380819987.1">
    <property type="nucleotide sequence ID" value="NZ_JBHTJN010000009.1"/>
</dbReference>
<proteinExistence type="predicted"/>
<evidence type="ECO:0000313" key="3">
    <source>
        <dbReference type="Proteomes" id="UP001596996"/>
    </source>
</evidence>
<accession>A0ABW3I9K2</accession>
<dbReference type="CDD" id="cd06532">
    <property type="entry name" value="Glyco_transf_25"/>
    <property type="match status" value="1"/>
</dbReference>
<dbReference type="EMBL" id="JBHTJN010000009">
    <property type="protein sequence ID" value="MFD0966167.1"/>
    <property type="molecule type" value="Genomic_DNA"/>
</dbReference>
<name>A0ABW3I9K2_9PAST</name>